<protein>
    <recommendedName>
        <fullName evidence="5">HGWP repeat containing protein-like</fullName>
    </recommendedName>
</protein>
<dbReference type="InterPro" id="IPR005213">
    <property type="entry name" value="HGWP_repeat"/>
</dbReference>
<keyword evidence="2" id="KW-0732">Signal</keyword>
<reference evidence="4" key="2">
    <citation type="journal article" date="2008" name="Nucleic Acids Res.">
        <title>The rice annotation project database (RAP-DB): 2008 update.</title>
        <authorList>
            <consortium name="The rice annotation project (RAP)"/>
        </authorList>
    </citation>
    <scope>GENOME REANNOTATION</scope>
    <source>
        <strain evidence="4">cv. Nipponbare</strain>
    </source>
</reference>
<sequence>MSRHRAGVLLLGAQSCLPVPGVPAVGGVGSVLLSMARMGWKLCHVFRPYAVVMYTSDQSITYSNSRALGYGQAEQCTQEWIIQNITTGLPSPRLHSWLVTPPLLGVYIFTAGLPSSPLTGVFAYMAIGHTAVDGHLRLHHRLAFVAVDWWLCLLGWLVTPPSMGDIVFTAGLPPPPPMLCSLSQQAYYAAVQGRLRFRHHSASSIADCCYTAIDWITDIVIFVNILSSLFNIAYSTAIDGQLRHYSRSSLLLLIIITVGGW</sequence>
<feature type="signal peptide" evidence="2">
    <location>
        <begin position="1"/>
        <end position="18"/>
    </location>
</feature>
<reference evidence="4" key="1">
    <citation type="journal article" date="2005" name="Nature">
        <title>The map-based sequence of the rice genome.</title>
        <authorList>
            <consortium name="International rice genome sequencing project (IRGSP)"/>
            <person name="Matsumoto T."/>
            <person name="Wu J."/>
            <person name="Kanamori H."/>
            <person name="Katayose Y."/>
            <person name="Fujisawa M."/>
            <person name="Namiki N."/>
            <person name="Mizuno H."/>
            <person name="Yamamoto K."/>
            <person name="Antonio B.A."/>
            <person name="Baba T."/>
            <person name="Sakata K."/>
            <person name="Nagamura Y."/>
            <person name="Aoki H."/>
            <person name="Arikawa K."/>
            <person name="Arita K."/>
            <person name="Bito T."/>
            <person name="Chiden Y."/>
            <person name="Fujitsuka N."/>
            <person name="Fukunaka R."/>
            <person name="Hamada M."/>
            <person name="Harada C."/>
            <person name="Hayashi A."/>
            <person name="Hijishita S."/>
            <person name="Honda M."/>
            <person name="Hosokawa S."/>
            <person name="Ichikawa Y."/>
            <person name="Idonuma A."/>
            <person name="Iijima M."/>
            <person name="Ikeda M."/>
            <person name="Ikeno M."/>
            <person name="Ito K."/>
            <person name="Ito S."/>
            <person name="Ito T."/>
            <person name="Ito Y."/>
            <person name="Ito Y."/>
            <person name="Iwabuchi A."/>
            <person name="Kamiya K."/>
            <person name="Karasawa W."/>
            <person name="Kurita K."/>
            <person name="Katagiri S."/>
            <person name="Kikuta A."/>
            <person name="Kobayashi H."/>
            <person name="Kobayashi N."/>
            <person name="Machita K."/>
            <person name="Maehara T."/>
            <person name="Masukawa M."/>
            <person name="Mizubayashi T."/>
            <person name="Mukai Y."/>
            <person name="Nagasaki H."/>
            <person name="Nagata Y."/>
            <person name="Naito S."/>
            <person name="Nakashima M."/>
            <person name="Nakama Y."/>
            <person name="Nakamichi Y."/>
            <person name="Nakamura M."/>
            <person name="Meguro A."/>
            <person name="Negishi M."/>
            <person name="Ohta I."/>
            <person name="Ohta T."/>
            <person name="Okamoto M."/>
            <person name="Ono N."/>
            <person name="Saji S."/>
            <person name="Sakaguchi M."/>
            <person name="Sakai K."/>
            <person name="Shibata M."/>
            <person name="Shimokawa T."/>
            <person name="Song J."/>
            <person name="Takazaki Y."/>
            <person name="Terasawa K."/>
            <person name="Tsugane M."/>
            <person name="Tsuji K."/>
            <person name="Ueda S."/>
            <person name="Waki K."/>
            <person name="Yamagata H."/>
            <person name="Yamamoto M."/>
            <person name="Yamamoto S."/>
            <person name="Yamane H."/>
            <person name="Yoshiki S."/>
            <person name="Yoshihara R."/>
            <person name="Yukawa K."/>
            <person name="Zhong H."/>
            <person name="Yano M."/>
            <person name="Yuan Q."/>
            <person name="Ouyang S."/>
            <person name="Liu J."/>
            <person name="Jones K.M."/>
            <person name="Gansberger K."/>
            <person name="Moffat K."/>
            <person name="Hill J."/>
            <person name="Bera J."/>
            <person name="Fadrosh D."/>
            <person name="Jin S."/>
            <person name="Johri S."/>
            <person name="Kim M."/>
            <person name="Overton L."/>
            <person name="Reardon M."/>
            <person name="Tsitrin T."/>
            <person name="Vuong H."/>
            <person name="Weaver B."/>
            <person name="Ciecko A."/>
            <person name="Tallon L."/>
            <person name="Jackson J."/>
            <person name="Pai G."/>
            <person name="Aken S.V."/>
            <person name="Utterback T."/>
            <person name="Reidmuller S."/>
            <person name="Feldblyum T."/>
            <person name="Hsiao J."/>
            <person name="Zismann V."/>
            <person name="Iobst S."/>
            <person name="de Vazeille A.R."/>
            <person name="Buell C.R."/>
            <person name="Ying K."/>
            <person name="Li Y."/>
            <person name="Lu T."/>
            <person name="Huang Y."/>
            <person name="Zhao Q."/>
            <person name="Feng Q."/>
            <person name="Zhang L."/>
            <person name="Zhu J."/>
            <person name="Weng Q."/>
            <person name="Mu J."/>
            <person name="Lu Y."/>
            <person name="Fan D."/>
            <person name="Liu Y."/>
            <person name="Guan J."/>
            <person name="Zhang Y."/>
            <person name="Yu S."/>
            <person name="Liu X."/>
            <person name="Zhang Y."/>
            <person name="Hong G."/>
            <person name="Han B."/>
            <person name="Choisne N."/>
            <person name="Demange N."/>
            <person name="Orjeda G."/>
            <person name="Samain S."/>
            <person name="Cattolico L."/>
            <person name="Pelletier E."/>
            <person name="Couloux A."/>
            <person name="Segurens B."/>
            <person name="Wincker P."/>
            <person name="D'Hont A."/>
            <person name="Scarpelli C."/>
            <person name="Weissenbach J."/>
            <person name="Salanoubat M."/>
            <person name="Quetier F."/>
            <person name="Yu Y."/>
            <person name="Kim H.R."/>
            <person name="Rambo T."/>
            <person name="Currie J."/>
            <person name="Collura K."/>
            <person name="Luo M."/>
            <person name="Yang T."/>
            <person name="Ammiraju J.S.S."/>
            <person name="Engler F."/>
            <person name="Soderlund C."/>
            <person name="Wing R.A."/>
            <person name="Palmer L.E."/>
            <person name="de la Bastide M."/>
            <person name="Spiegel L."/>
            <person name="Nascimento L."/>
            <person name="Zutavern T."/>
            <person name="O'Shaughnessy A."/>
            <person name="Dike S."/>
            <person name="Dedhia N."/>
            <person name="Preston R."/>
            <person name="Balija V."/>
            <person name="McCombie W.R."/>
            <person name="Chow T."/>
            <person name="Chen H."/>
            <person name="Chung M."/>
            <person name="Chen C."/>
            <person name="Shaw J."/>
            <person name="Wu H."/>
            <person name="Hsiao K."/>
            <person name="Chao Y."/>
            <person name="Chu M."/>
            <person name="Cheng C."/>
            <person name="Hour A."/>
            <person name="Lee P."/>
            <person name="Lin S."/>
            <person name="Lin Y."/>
            <person name="Liou J."/>
            <person name="Liu S."/>
            <person name="Hsing Y."/>
            <person name="Raghuvanshi S."/>
            <person name="Mohanty A."/>
            <person name="Bharti A.K."/>
            <person name="Gaur A."/>
            <person name="Gupta V."/>
            <person name="Kumar D."/>
            <person name="Ravi V."/>
            <person name="Vij S."/>
            <person name="Kapur A."/>
            <person name="Khurana P."/>
            <person name="Khurana P."/>
            <person name="Khurana J.P."/>
            <person name="Tyagi A.K."/>
            <person name="Gaikwad K."/>
            <person name="Singh A."/>
            <person name="Dalal V."/>
            <person name="Srivastava S."/>
            <person name="Dixit A."/>
            <person name="Pal A.K."/>
            <person name="Ghazi I.A."/>
            <person name="Yadav M."/>
            <person name="Pandit A."/>
            <person name="Bhargava A."/>
            <person name="Sureshbabu K."/>
            <person name="Batra K."/>
            <person name="Sharma T.R."/>
            <person name="Mohapatra T."/>
            <person name="Singh N.K."/>
            <person name="Messing J."/>
            <person name="Nelson A.B."/>
            <person name="Fuks G."/>
            <person name="Kavchok S."/>
            <person name="Keizer G."/>
            <person name="Linton E."/>
            <person name="Llaca V."/>
            <person name="Song R."/>
            <person name="Tanyolac B."/>
            <person name="Young S."/>
            <person name="Ho-Il K."/>
            <person name="Hahn J.H."/>
            <person name="Sangsakoo G."/>
            <person name="Vanavichit A."/>
            <person name="de Mattos Luiz.A.T."/>
            <person name="Zimmer P.D."/>
            <person name="Malone G."/>
            <person name="Dellagostin O."/>
            <person name="de Oliveira A.C."/>
            <person name="Bevan M."/>
            <person name="Bancroft I."/>
            <person name="Minx P."/>
            <person name="Cordum H."/>
            <person name="Wilson R."/>
            <person name="Cheng Z."/>
            <person name="Jin W."/>
            <person name="Jiang J."/>
            <person name="Leong S.A."/>
            <person name="Iwama H."/>
            <person name="Gojobori T."/>
            <person name="Itoh T."/>
            <person name="Niimura Y."/>
            <person name="Fujii Y."/>
            <person name="Habara T."/>
            <person name="Sakai H."/>
            <person name="Sato Y."/>
            <person name="Wilson G."/>
            <person name="Kumar K."/>
            <person name="McCouch S."/>
            <person name="Juretic N."/>
            <person name="Hoen D."/>
            <person name="Wright S."/>
            <person name="Bruskiewich R."/>
            <person name="Bureau T."/>
            <person name="Miyao A."/>
            <person name="Hirochika H."/>
            <person name="Nishikawa T."/>
            <person name="Kadowaki K."/>
            <person name="Sugiura M."/>
            <person name="Burr B."/>
            <person name="Sasaki T."/>
        </authorList>
    </citation>
    <scope>NUCLEOTIDE SEQUENCE [LARGE SCALE GENOMIC DNA]</scope>
    <source>
        <strain evidence="4">cv. Nipponbare</strain>
    </source>
</reference>
<feature type="transmembrane region" description="Helical" evidence="1">
    <location>
        <begin position="138"/>
        <end position="158"/>
    </location>
</feature>
<gene>
    <name evidence="3" type="primary">OSJNBa0058E19.19</name>
</gene>
<organism evidence="3 4">
    <name type="scientific">Oryza sativa subsp. japonica</name>
    <name type="common">Rice</name>
    <dbReference type="NCBI Taxonomy" id="39947"/>
    <lineage>
        <taxon>Eukaryota</taxon>
        <taxon>Viridiplantae</taxon>
        <taxon>Streptophyta</taxon>
        <taxon>Embryophyta</taxon>
        <taxon>Tracheophyta</taxon>
        <taxon>Spermatophyta</taxon>
        <taxon>Magnoliopsida</taxon>
        <taxon>Liliopsida</taxon>
        <taxon>Poales</taxon>
        <taxon>Poaceae</taxon>
        <taxon>BOP clade</taxon>
        <taxon>Oryzoideae</taxon>
        <taxon>Oryzeae</taxon>
        <taxon>Oryzinae</taxon>
        <taxon>Oryza</taxon>
        <taxon>Oryza sativa</taxon>
    </lineage>
</organism>
<keyword evidence="1" id="KW-0812">Transmembrane</keyword>
<evidence type="ECO:0000256" key="1">
    <source>
        <dbReference type="SAM" id="Phobius"/>
    </source>
</evidence>
<feature type="transmembrane region" description="Helical" evidence="1">
    <location>
        <begin position="219"/>
        <end position="238"/>
    </location>
</feature>
<dbReference type="EMBL" id="AC083945">
    <property type="protein sequence ID" value="AAK13144.1"/>
    <property type="molecule type" value="Genomic_DNA"/>
</dbReference>
<evidence type="ECO:0000313" key="4">
    <source>
        <dbReference type="Proteomes" id="UP000000763"/>
    </source>
</evidence>
<keyword evidence="1" id="KW-0472">Membrane</keyword>
<proteinExistence type="predicted"/>
<feature type="chain" id="PRO_5004323692" description="HGWP repeat containing protein-like" evidence="2">
    <location>
        <begin position="19"/>
        <end position="261"/>
    </location>
</feature>
<evidence type="ECO:0008006" key="5">
    <source>
        <dbReference type="Google" id="ProtNLM"/>
    </source>
</evidence>
<feature type="transmembrane region" description="Helical" evidence="1">
    <location>
        <begin position="104"/>
        <end position="126"/>
    </location>
</feature>
<dbReference type="Pfam" id="PF03578">
    <property type="entry name" value="HGWP"/>
    <property type="match status" value="2"/>
</dbReference>
<name>Q9AUN2_ORYSJ</name>
<dbReference type="PROSITE" id="PS51257">
    <property type="entry name" value="PROKAR_LIPOPROTEIN"/>
    <property type="match status" value="1"/>
</dbReference>
<evidence type="ECO:0000256" key="2">
    <source>
        <dbReference type="SAM" id="SignalP"/>
    </source>
</evidence>
<keyword evidence="1" id="KW-1133">Transmembrane helix</keyword>
<evidence type="ECO:0000313" key="3">
    <source>
        <dbReference type="EMBL" id="AAK13144.1"/>
    </source>
</evidence>
<accession>Q9AUN2</accession>
<dbReference type="AlphaFoldDB" id="Q9AUN2"/>
<dbReference type="Proteomes" id="UP000000763">
    <property type="component" value="Chromosome 10"/>
</dbReference>